<gene>
    <name evidence="3" type="ORF">ENQ76_17140</name>
</gene>
<dbReference type="Pfam" id="PF13561">
    <property type="entry name" value="adh_short_C2"/>
    <property type="match status" value="1"/>
</dbReference>
<protein>
    <submittedName>
        <fullName evidence="3">SDR family oxidoreductase</fullName>
    </submittedName>
</protein>
<sequence>MIPVSARAALRVAVVTGGESGIGRATALRLARAGYRVFAGDIQQRPENRSLFDSLGIDSRLCDVRREADLQSLIGHAAGEQGRLDVLVNNAGVALVKPITEVTEAEWDRCLDTNLKAAFFGCKHAIPHMRRAGGGAIVNVSSNAGLLPRAHDPVYSISKQALLGLTKSLALCHSVDRIRINAVCPGPVGDTGMMNADLDKATDREATARQFIAASPLAHALGRMIDPDEVAQAIEYLVSDAAAMVTGTAIAIDGGKSLGVPPQPRSG</sequence>
<dbReference type="PANTHER" id="PTHR24321:SF8">
    <property type="entry name" value="ESTRADIOL 17-BETA-DEHYDROGENASE 8-RELATED"/>
    <property type="match status" value="1"/>
</dbReference>
<dbReference type="CDD" id="cd05233">
    <property type="entry name" value="SDR_c"/>
    <property type="match status" value="1"/>
</dbReference>
<evidence type="ECO:0000313" key="3">
    <source>
        <dbReference type="EMBL" id="HEN17184.1"/>
    </source>
</evidence>
<dbReference type="PRINTS" id="PR00080">
    <property type="entry name" value="SDRFAMILY"/>
</dbReference>
<dbReference type="EMBL" id="DSOK01000469">
    <property type="protein sequence ID" value="HEN17184.1"/>
    <property type="molecule type" value="Genomic_DNA"/>
</dbReference>
<proteinExistence type="inferred from homology"/>
<name>A0A7C2K0C1_9PLAN</name>
<accession>A0A7C2K0C1</accession>
<keyword evidence="2" id="KW-0560">Oxidoreductase</keyword>
<comment type="caution">
    <text evidence="3">The sequence shown here is derived from an EMBL/GenBank/DDBJ whole genome shotgun (WGS) entry which is preliminary data.</text>
</comment>
<dbReference type="GO" id="GO:0016491">
    <property type="term" value="F:oxidoreductase activity"/>
    <property type="evidence" value="ECO:0007669"/>
    <property type="project" value="UniProtKB-KW"/>
</dbReference>
<dbReference type="PANTHER" id="PTHR24321">
    <property type="entry name" value="DEHYDROGENASES, SHORT CHAIN"/>
    <property type="match status" value="1"/>
</dbReference>
<comment type="similarity">
    <text evidence="1">Belongs to the short-chain dehydrogenases/reductases (SDR) family.</text>
</comment>
<evidence type="ECO:0000256" key="1">
    <source>
        <dbReference type="ARBA" id="ARBA00006484"/>
    </source>
</evidence>
<reference evidence="3" key="1">
    <citation type="journal article" date="2020" name="mSystems">
        <title>Genome- and Community-Level Interaction Insights into Carbon Utilization and Element Cycling Functions of Hydrothermarchaeota in Hydrothermal Sediment.</title>
        <authorList>
            <person name="Zhou Z."/>
            <person name="Liu Y."/>
            <person name="Xu W."/>
            <person name="Pan J."/>
            <person name="Luo Z.H."/>
            <person name="Li M."/>
        </authorList>
    </citation>
    <scope>NUCLEOTIDE SEQUENCE [LARGE SCALE GENOMIC DNA]</scope>
    <source>
        <strain evidence="3">SpSt-339</strain>
    </source>
</reference>
<dbReference type="PRINTS" id="PR00081">
    <property type="entry name" value="GDHRDH"/>
</dbReference>
<dbReference type="SUPFAM" id="SSF51735">
    <property type="entry name" value="NAD(P)-binding Rossmann-fold domains"/>
    <property type="match status" value="1"/>
</dbReference>
<dbReference type="InterPro" id="IPR036291">
    <property type="entry name" value="NAD(P)-bd_dom_sf"/>
</dbReference>
<evidence type="ECO:0000256" key="2">
    <source>
        <dbReference type="ARBA" id="ARBA00023002"/>
    </source>
</evidence>
<dbReference type="AlphaFoldDB" id="A0A7C2K0C1"/>
<dbReference type="PROSITE" id="PS00061">
    <property type="entry name" value="ADH_SHORT"/>
    <property type="match status" value="1"/>
</dbReference>
<dbReference type="InterPro" id="IPR002347">
    <property type="entry name" value="SDR_fam"/>
</dbReference>
<dbReference type="InterPro" id="IPR020904">
    <property type="entry name" value="Sc_DH/Rdtase_CS"/>
</dbReference>
<dbReference type="Gene3D" id="3.40.50.720">
    <property type="entry name" value="NAD(P)-binding Rossmann-like Domain"/>
    <property type="match status" value="1"/>
</dbReference>
<organism evidence="3">
    <name type="scientific">Schlesneria paludicola</name>
    <dbReference type="NCBI Taxonomy" id="360056"/>
    <lineage>
        <taxon>Bacteria</taxon>
        <taxon>Pseudomonadati</taxon>
        <taxon>Planctomycetota</taxon>
        <taxon>Planctomycetia</taxon>
        <taxon>Planctomycetales</taxon>
        <taxon>Planctomycetaceae</taxon>
        <taxon>Schlesneria</taxon>
    </lineage>
</organism>
<dbReference type="FunFam" id="3.40.50.720:FF:000084">
    <property type="entry name" value="Short-chain dehydrogenase reductase"/>
    <property type="match status" value="1"/>
</dbReference>